<accession>A0A5K7YL26</accession>
<name>A0A5K7YL26_9BACT</name>
<dbReference type="KEGG" id="dalk:DSCA_31530"/>
<protein>
    <recommendedName>
        <fullName evidence="3">DUF3108 domain-containing protein</fullName>
    </recommendedName>
</protein>
<dbReference type="InterPro" id="IPR021457">
    <property type="entry name" value="DUF3108"/>
</dbReference>
<organism evidence="1 2">
    <name type="scientific">Desulfosarcina alkanivorans</name>
    <dbReference type="NCBI Taxonomy" id="571177"/>
    <lineage>
        <taxon>Bacteria</taxon>
        <taxon>Pseudomonadati</taxon>
        <taxon>Thermodesulfobacteriota</taxon>
        <taxon>Desulfobacteria</taxon>
        <taxon>Desulfobacterales</taxon>
        <taxon>Desulfosarcinaceae</taxon>
        <taxon>Desulfosarcina</taxon>
    </lineage>
</organism>
<dbReference type="EMBL" id="AP021874">
    <property type="protein sequence ID" value="BBO69223.1"/>
    <property type="molecule type" value="Genomic_DNA"/>
</dbReference>
<reference evidence="1 2" key="1">
    <citation type="submission" date="2019-11" db="EMBL/GenBank/DDBJ databases">
        <title>Comparative genomics of hydrocarbon-degrading Desulfosarcina strains.</title>
        <authorList>
            <person name="Watanabe M."/>
            <person name="Kojima H."/>
            <person name="Fukui M."/>
        </authorList>
    </citation>
    <scope>NUCLEOTIDE SEQUENCE [LARGE SCALE GENOMIC DNA]</scope>
    <source>
        <strain evidence="1 2">PL12</strain>
    </source>
</reference>
<evidence type="ECO:0000313" key="2">
    <source>
        <dbReference type="Proteomes" id="UP000427906"/>
    </source>
</evidence>
<evidence type="ECO:0008006" key="3">
    <source>
        <dbReference type="Google" id="ProtNLM"/>
    </source>
</evidence>
<dbReference type="AlphaFoldDB" id="A0A5K7YL26"/>
<keyword evidence="2" id="KW-1185">Reference proteome</keyword>
<dbReference type="Proteomes" id="UP000427906">
    <property type="component" value="Chromosome"/>
</dbReference>
<sequence>MPAGQAFKPGERLTFALKWTIIPAGEAVLEVLPQEHMAGIDAYHFVLTARSNGFIDAFYMIRDRVDAWSDVTMSQSLLYRKKQHEGRTRRDITVSFDWEAMTAQYVNRGQAREPVPISVGTFDPLSIFYWSRSMDLVVGGRIQRAVTDGKKHVLGAADVVRRERIRVPAGIFDTLLIEPDLAHVGGVFEKSPDAKIQLWVTADHRRLPVKLKSKVIVGSFSGELVSMTGTGPSPRNNASIE</sequence>
<dbReference type="Pfam" id="PF11306">
    <property type="entry name" value="DUF3108"/>
    <property type="match status" value="1"/>
</dbReference>
<proteinExistence type="predicted"/>
<gene>
    <name evidence="1" type="ORF">DSCA_31530</name>
</gene>
<evidence type="ECO:0000313" key="1">
    <source>
        <dbReference type="EMBL" id="BBO69223.1"/>
    </source>
</evidence>